<dbReference type="Gene3D" id="2.60.40.10">
    <property type="entry name" value="Immunoglobulins"/>
    <property type="match status" value="2"/>
</dbReference>
<dbReference type="Pfam" id="PF08205">
    <property type="entry name" value="C2-set_2"/>
    <property type="match status" value="1"/>
</dbReference>
<feature type="domain" description="Ig-like" evidence="4">
    <location>
        <begin position="94"/>
        <end position="186"/>
    </location>
</feature>
<evidence type="ECO:0000259" key="4">
    <source>
        <dbReference type="PROSITE" id="PS50835"/>
    </source>
</evidence>
<dbReference type="SUPFAM" id="SSF48726">
    <property type="entry name" value="Immunoglobulin"/>
    <property type="match status" value="2"/>
</dbReference>
<dbReference type="InterPro" id="IPR003598">
    <property type="entry name" value="Ig_sub2"/>
</dbReference>
<evidence type="ECO:0000256" key="3">
    <source>
        <dbReference type="ARBA" id="ARBA00023157"/>
    </source>
</evidence>
<dbReference type="InterPro" id="IPR007110">
    <property type="entry name" value="Ig-like_dom"/>
</dbReference>
<evidence type="ECO:0000313" key="6">
    <source>
        <dbReference type="Proteomes" id="UP001458880"/>
    </source>
</evidence>
<dbReference type="InterPro" id="IPR013162">
    <property type="entry name" value="CD80_C2-set"/>
</dbReference>
<dbReference type="Proteomes" id="UP001458880">
    <property type="component" value="Unassembled WGS sequence"/>
</dbReference>
<gene>
    <name evidence="5" type="ORF">QE152_g23494</name>
</gene>
<dbReference type="SMART" id="SM00408">
    <property type="entry name" value="IGc2"/>
    <property type="match status" value="2"/>
</dbReference>
<evidence type="ECO:0000313" key="5">
    <source>
        <dbReference type="EMBL" id="KAK9717881.1"/>
    </source>
</evidence>
<evidence type="ECO:0000256" key="2">
    <source>
        <dbReference type="ARBA" id="ARBA00023136"/>
    </source>
</evidence>
<dbReference type="GO" id="GO:0016020">
    <property type="term" value="C:membrane"/>
    <property type="evidence" value="ECO:0007669"/>
    <property type="project" value="UniProtKB-SubCell"/>
</dbReference>
<comment type="subcellular location">
    <subcellularLocation>
        <location evidence="1">Membrane</location>
        <topology evidence="1">Single-pass membrane protein</topology>
    </subcellularLocation>
</comment>
<name>A0AAW1KHC4_POPJA</name>
<dbReference type="InterPro" id="IPR003599">
    <property type="entry name" value="Ig_sub"/>
</dbReference>
<keyword evidence="3" id="KW-1015">Disulfide bond</keyword>
<comment type="caution">
    <text evidence="5">The sequence shown here is derived from an EMBL/GenBank/DDBJ whole genome shotgun (WGS) entry which is preliminary data.</text>
</comment>
<organism evidence="5 6">
    <name type="scientific">Popillia japonica</name>
    <name type="common">Japanese beetle</name>
    <dbReference type="NCBI Taxonomy" id="7064"/>
    <lineage>
        <taxon>Eukaryota</taxon>
        <taxon>Metazoa</taxon>
        <taxon>Ecdysozoa</taxon>
        <taxon>Arthropoda</taxon>
        <taxon>Hexapoda</taxon>
        <taxon>Insecta</taxon>
        <taxon>Pterygota</taxon>
        <taxon>Neoptera</taxon>
        <taxon>Endopterygota</taxon>
        <taxon>Coleoptera</taxon>
        <taxon>Polyphaga</taxon>
        <taxon>Scarabaeiformia</taxon>
        <taxon>Scarabaeidae</taxon>
        <taxon>Rutelinae</taxon>
        <taxon>Popillia</taxon>
    </lineage>
</organism>
<dbReference type="InterPro" id="IPR013783">
    <property type="entry name" value="Ig-like_fold"/>
</dbReference>
<dbReference type="PANTHER" id="PTHR23278">
    <property type="entry name" value="SIDESTEP PROTEIN"/>
    <property type="match status" value="1"/>
</dbReference>
<keyword evidence="2" id="KW-0472">Membrane</keyword>
<reference evidence="5 6" key="1">
    <citation type="journal article" date="2024" name="BMC Genomics">
        <title>De novo assembly and annotation of Popillia japonica's genome with initial clues to its potential as an invasive pest.</title>
        <authorList>
            <person name="Cucini C."/>
            <person name="Boschi S."/>
            <person name="Funari R."/>
            <person name="Cardaioli E."/>
            <person name="Iannotti N."/>
            <person name="Marturano G."/>
            <person name="Paoli F."/>
            <person name="Bruttini M."/>
            <person name="Carapelli A."/>
            <person name="Frati F."/>
            <person name="Nardi F."/>
        </authorList>
    </citation>
    <scope>NUCLEOTIDE SEQUENCE [LARGE SCALE GENOMIC DNA]</scope>
    <source>
        <strain evidence="5">DMR45628</strain>
    </source>
</reference>
<dbReference type="EMBL" id="JASPKY010000235">
    <property type="protein sequence ID" value="KAK9717881.1"/>
    <property type="molecule type" value="Genomic_DNA"/>
</dbReference>
<sequence length="224" mass="24974">MGENRPLSADNTYELTCEVVGSRPTPTITWWKGSVQMKETRDQTSPDGNTTTSVLTFTPTVDDGGKYLSCRGQLQMIPDSGREDGWKLDIHHVPLVSLELGSNLNGSVIKEGVDVYFECNIKSNPWVYKVSWRHNGKILYNNAAAGTIVSNQSLVLQSVTRSRAGLYTCVGSNQEGDGESNAVQLDVKFLIQELNCPKLPRDELHLSSRILPYKLTHTLLYQWN</sequence>
<dbReference type="SMART" id="SM00409">
    <property type="entry name" value="IG"/>
    <property type="match status" value="1"/>
</dbReference>
<keyword evidence="6" id="KW-1185">Reference proteome</keyword>
<dbReference type="Pfam" id="PF13927">
    <property type="entry name" value="Ig_3"/>
    <property type="match status" value="1"/>
</dbReference>
<dbReference type="AlphaFoldDB" id="A0AAW1KHC4"/>
<evidence type="ECO:0000256" key="1">
    <source>
        <dbReference type="ARBA" id="ARBA00004167"/>
    </source>
</evidence>
<proteinExistence type="predicted"/>
<accession>A0AAW1KHC4</accession>
<protein>
    <submittedName>
        <fullName evidence="5">CD80-like C2-set immunoglobulin domain</fullName>
    </submittedName>
</protein>
<dbReference type="PROSITE" id="PS50835">
    <property type="entry name" value="IG_LIKE"/>
    <property type="match status" value="2"/>
</dbReference>
<dbReference type="PANTHER" id="PTHR23278:SF30">
    <property type="entry name" value="SIDESTEP VIII, ISOFORM B"/>
    <property type="match status" value="1"/>
</dbReference>
<dbReference type="InterPro" id="IPR036179">
    <property type="entry name" value="Ig-like_dom_sf"/>
</dbReference>
<feature type="domain" description="Ig-like" evidence="4">
    <location>
        <begin position="1"/>
        <end position="67"/>
    </location>
</feature>